<accession>A0A1T4T2Q7</accession>
<dbReference type="GO" id="GO:0005886">
    <property type="term" value="C:plasma membrane"/>
    <property type="evidence" value="ECO:0007669"/>
    <property type="project" value="UniProtKB-SubCell"/>
</dbReference>
<dbReference type="AlphaFoldDB" id="A0A1T4T2Q7"/>
<feature type="transmembrane region" description="Helical" evidence="9">
    <location>
        <begin position="262"/>
        <end position="278"/>
    </location>
</feature>
<keyword evidence="2" id="KW-0813">Transport</keyword>
<dbReference type="OrthoDB" id="9762978at2"/>
<protein>
    <submittedName>
        <fullName evidence="11">Malate-2H(+)/Na(+)-lactate antiporter</fullName>
    </submittedName>
</protein>
<feature type="transmembrane region" description="Helical" evidence="9">
    <location>
        <begin position="236"/>
        <end position="256"/>
    </location>
</feature>
<dbReference type="GO" id="GO:0015297">
    <property type="term" value="F:antiporter activity"/>
    <property type="evidence" value="ECO:0007669"/>
    <property type="project" value="UniProtKB-KW"/>
</dbReference>
<name>A0A1T4T2Q7_9GAMM</name>
<feature type="transmembrane region" description="Helical" evidence="9">
    <location>
        <begin position="38"/>
        <end position="56"/>
    </location>
</feature>
<dbReference type="RefSeq" id="WP_080174745.1">
    <property type="nucleotide sequence ID" value="NZ_AP024854.1"/>
</dbReference>
<evidence type="ECO:0000313" key="12">
    <source>
        <dbReference type="Proteomes" id="UP000191116"/>
    </source>
</evidence>
<evidence type="ECO:0000256" key="7">
    <source>
        <dbReference type="ARBA" id="ARBA00023136"/>
    </source>
</evidence>
<keyword evidence="3" id="KW-0050">Antiport</keyword>
<gene>
    <name evidence="11" type="primary">mleN_3</name>
    <name evidence="11" type="ORF">CZ814_01923</name>
</gene>
<keyword evidence="6 9" id="KW-1133">Transmembrane helix</keyword>
<dbReference type="PANTHER" id="PTHR33451">
    <property type="entry name" value="MALATE-2H(+)/NA(+)-LACTATE ANTIPORTER"/>
    <property type="match status" value="1"/>
</dbReference>
<dbReference type="Pfam" id="PF03553">
    <property type="entry name" value="Na_H_antiporter"/>
    <property type="match status" value="1"/>
</dbReference>
<evidence type="ECO:0000256" key="2">
    <source>
        <dbReference type="ARBA" id="ARBA00022448"/>
    </source>
</evidence>
<evidence type="ECO:0000256" key="9">
    <source>
        <dbReference type="SAM" id="Phobius"/>
    </source>
</evidence>
<feature type="transmembrane region" description="Helical" evidence="9">
    <location>
        <begin position="315"/>
        <end position="335"/>
    </location>
</feature>
<comment type="similarity">
    <text evidence="8">Belongs to the NhaC Na(+)/H(+) (TC 2.A.35) antiporter family.</text>
</comment>
<dbReference type="InterPro" id="IPR018461">
    <property type="entry name" value="Na/H_Antiport_NhaC-like_C"/>
</dbReference>
<evidence type="ECO:0000259" key="10">
    <source>
        <dbReference type="Pfam" id="PF03553"/>
    </source>
</evidence>
<reference evidence="11 12" key="1">
    <citation type="submission" date="2017-02" db="EMBL/GenBank/DDBJ databases">
        <authorList>
            <person name="Peterson S.W."/>
        </authorList>
    </citation>
    <scope>NUCLEOTIDE SEQUENCE [LARGE SCALE GENOMIC DNA]</scope>
    <source>
        <strain evidence="11 12">CECT 9189</strain>
    </source>
</reference>
<comment type="subcellular location">
    <subcellularLocation>
        <location evidence="1">Cell membrane</location>
        <topology evidence="1">Multi-pass membrane protein</topology>
    </subcellularLocation>
</comment>
<proteinExistence type="inferred from homology"/>
<evidence type="ECO:0000256" key="1">
    <source>
        <dbReference type="ARBA" id="ARBA00004651"/>
    </source>
</evidence>
<keyword evidence="7 9" id="KW-0472">Membrane</keyword>
<evidence type="ECO:0000256" key="6">
    <source>
        <dbReference type="ARBA" id="ARBA00022989"/>
    </source>
</evidence>
<dbReference type="PANTHER" id="PTHR33451:SF3">
    <property type="entry name" value="MALATE-2H(+)_NA(+)-LACTATE ANTIPORTER"/>
    <property type="match status" value="1"/>
</dbReference>
<feature type="domain" description="Na+/H+ antiporter NhaC-like C-terminal" evidence="10">
    <location>
        <begin position="207"/>
        <end position="454"/>
    </location>
</feature>
<keyword evidence="4" id="KW-1003">Cell membrane</keyword>
<feature type="transmembrane region" description="Helical" evidence="9">
    <location>
        <begin position="193"/>
        <end position="216"/>
    </location>
</feature>
<evidence type="ECO:0000256" key="3">
    <source>
        <dbReference type="ARBA" id="ARBA00022449"/>
    </source>
</evidence>
<evidence type="ECO:0000256" key="8">
    <source>
        <dbReference type="ARBA" id="ARBA00038435"/>
    </source>
</evidence>
<dbReference type="InterPro" id="IPR052180">
    <property type="entry name" value="NhaC_Na-H+_Antiporter"/>
</dbReference>
<evidence type="ECO:0000313" key="11">
    <source>
        <dbReference type="EMBL" id="SKA34736.1"/>
    </source>
</evidence>
<evidence type="ECO:0000256" key="5">
    <source>
        <dbReference type="ARBA" id="ARBA00022692"/>
    </source>
</evidence>
<dbReference type="Proteomes" id="UP000191116">
    <property type="component" value="Unassembled WGS sequence"/>
</dbReference>
<feature type="transmembrane region" description="Helical" evidence="9">
    <location>
        <begin position="12"/>
        <end position="32"/>
    </location>
</feature>
<evidence type="ECO:0000256" key="4">
    <source>
        <dbReference type="ARBA" id="ARBA00022475"/>
    </source>
</evidence>
<feature type="transmembrane region" description="Helical" evidence="9">
    <location>
        <begin position="77"/>
        <end position="101"/>
    </location>
</feature>
<keyword evidence="5 9" id="KW-0812">Transmembrane</keyword>
<feature type="transmembrane region" description="Helical" evidence="9">
    <location>
        <begin position="355"/>
        <end position="375"/>
    </location>
</feature>
<feature type="transmembrane region" description="Helical" evidence="9">
    <location>
        <begin position="439"/>
        <end position="458"/>
    </location>
</feature>
<organism evidence="11 12">
    <name type="scientific">Photobacterium toruni</name>
    <dbReference type="NCBI Taxonomy" id="1935446"/>
    <lineage>
        <taxon>Bacteria</taxon>
        <taxon>Pseudomonadati</taxon>
        <taxon>Pseudomonadota</taxon>
        <taxon>Gammaproteobacteria</taxon>
        <taxon>Vibrionales</taxon>
        <taxon>Vibrionaceae</taxon>
        <taxon>Photobacterium</taxon>
    </lineage>
</organism>
<feature type="transmembrane region" description="Helical" evidence="9">
    <location>
        <begin position="107"/>
        <end position="126"/>
    </location>
</feature>
<feature type="transmembrane region" description="Helical" evidence="9">
    <location>
        <begin position="138"/>
        <end position="164"/>
    </location>
</feature>
<dbReference type="EMBL" id="FUWP01000008">
    <property type="protein sequence ID" value="SKA34736.1"/>
    <property type="molecule type" value="Genomic_DNA"/>
</dbReference>
<sequence>MLSDTPRLPTVTESSFLLSLITFILMAGILYAHLDVHILLICTVILTMLFSARCGYSLTKQIDLIGDSLKEATGAMFAFILIGMIIGVWILSGTIPALIYYGLNFVSAAYFLPAGFLVCCAITYATGTNWGAASTIGVALIGMGLSLGFPLPVIAGMIISGGVFGVNLSPVSDVTILASATVGSQVQDHLKSLSIVGLPTVILATVIYYFMGNYYIGMGTTSANHIAELQRTISDIFYITPIVLLPIIITLGMTLFKVPSQIALFCGIFCGAIIAIIVQSQTLHQIFLSLNIGYQIPSGDPLLDKLLIRGGIQSMMWTFSLAFIALGMGGLLQHVGFLRVLLKRILPHIRSTFSLVATTLFTCVLGNMATSEVYISMILNGSLYKEVYEERGLSPHMLSRLLNEGAMTSGMLIPWTTAGAFMTATLGVSPFVYAPYAVYVWLVPLITLMSVAIGKTVLIPTLSEDL</sequence>
<feature type="transmembrane region" description="Helical" evidence="9">
    <location>
        <begin position="412"/>
        <end position="433"/>
    </location>
</feature>